<evidence type="ECO:0000313" key="3">
    <source>
        <dbReference type="Proteomes" id="UP001152622"/>
    </source>
</evidence>
<evidence type="ECO:0000313" key="2">
    <source>
        <dbReference type="EMBL" id="KAJ8368025.1"/>
    </source>
</evidence>
<gene>
    <name evidence="2" type="ORF">SKAU_G00080530</name>
</gene>
<protein>
    <submittedName>
        <fullName evidence="2">Uncharacterized protein</fullName>
    </submittedName>
</protein>
<feature type="region of interest" description="Disordered" evidence="1">
    <location>
        <begin position="1"/>
        <end position="32"/>
    </location>
</feature>
<dbReference type="EMBL" id="JAINUF010000003">
    <property type="protein sequence ID" value="KAJ8368025.1"/>
    <property type="molecule type" value="Genomic_DNA"/>
</dbReference>
<comment type="caution">
    <text evidence="2">The sequence shown here is derived from an EMBL/GenBank/DDBJ whole genome shotgun (WGS) entry which is preliminary data.</text>
</comment>
<organism evidence="2 3">
    <name type="scientific">Synaphobranchus kaupii</name>
    <name type="common">Kaup's arrowtooth eel</name>
    <dbReference type="NCBI Taxonomy" id="118154"/>
    <lineage>
        <taxon>Eukaryota</taxon>
        <taxon>Metazoa</taxon>
        <taxon>Chordata</taxon>
        <taxon>Craniata</taxon>
        <taxon>Vertebrata</taxon>
        <taxon>Euteleostomi</taxon>
        <taxon>Actinopterygii</taxon>
        <taxon>Neopterygii</taxon>
        <taxon>Teleostei</taxon>
        <taxon>Anguilliformes</taxon>
        <taxon>Synaphobranchidae</taxon>
        <taxon>Synaphobranchus</taxon>
    </lineage>
</organism>
<keyword evidence="3" id="KW-1185">Reference proteome</keyword>
<accession>A0A9Q1J399</accession>
<reference evidence="2" key="1">
    <citation type="journal article" date="2023" name="Science">
        <title>Genome structures resolve the early diversification of teleost fishes.</title>
        <authorList>
            <person name="Parey E."/>
            <person name="Louis A."/>
            <person name="Montfort J."/>
            <person name="Bouchez O."/>
            <person name="Roques C."/>
            <person name="Iampietro C."/>
            <person name="Lluch J."/>
            <person name="Castinel A."/>
            <person name="Donnadieu C."/>
            <person name="Desvignes T."/>
            <person name="Floi Bucao C."/>
            <person name="Jouanno E."/>
            <person name="Wen M."/>
            <person name="Mejri S."/>
            <person name="Dirks R."/>
            <person name="Jansen H."/>
            <person name="Henkel C."/>
            <person name="Chen W.J."/>
            <person name="Zahm M."/>
            <person name="Cabau C."/>
            <person name="Klopp C."/>
            <person name="Thompson A.W."/>
            <person name="Robinson-Rechavi M."/>
            <person name="Braasch I."/>
            <person name="Lecointre G."/>
            <person name="Bobe J."/>
            <person name="Postlethwait J.H."/>
            <person name="Berthelot C."/>
            <person name="Roest Crollius H."/>
            <person name="Guiguen Y."/>
        </authorList>
    </citation>
    <scope>NUCLEOTIDE SEQUENCE</scope>
    <source>
        <strain evidence="2">WJC10195</strain>
    </source>
</reference>
<proteinExistence type="predicted"/>
<name>A0A9Q1J399_SYNKA</name>
<dbReference type="Proteomes" id="UP001152622">
    <property type="component" value="Chromosome 3"/>
</dbReference>
<dbReference type="AlphaFoldDB" id="A0A9Q1J399"/>
<evidence type="ECO:0000256" key="1">
    <source>
        <dbReference type="SAM" id="MobiDB-lite"/>
    </source>
</evidence>
<sequence length="125" mass="13526">MDRVEGGPDPSFRSSFPWACSGTNKQGRGRKVATQLSSGMSFAGALLTAHDAEVESSFGSPNGGVRGTLYLRHLRENKSERWWQSCNPITSPRLTWSALIFRAPAPLTPPSSSQAEMCGTWPPSS</sequence>